<keyword evidence="1" id="KW-1133">Transmembrane helix</keyword>
<keyword evidence="1" id="KW-0812">Transmembrane</keyword>
<keyword evidence="1" id="KW-0472">Membrane</keyword>
<sequence>MTMTTTPLGEANLKELPSSKNFYSKFQGNLNPCNGEPSVQGVKDYLEENMHLHAYADDIIRAWCYIAGMNQGNAFYKDRCNFLYYWIGSKIPKEQEGGSSFSDLMNELYTALRGLKVQNGCNVRSTDDISWDLFMKRKRVHDFTHDYDTIQEQLEGHEHNCDEAYYQNLQAILTAYNAIHKDCENKSNDEYCVKFTSEYGEYSKQRELKFESKTECLRDPPQGIKGNSCPLEQGSGNGTQIYKNVLLEFTAISTAHQGSYTSTSIMEDNIITAVYSALGLMGLPTITFLLYKVSN</sequence>
<dbReference type="KEGG" id="pcot:PCOAH_00039470"/>
<dbReference type="OrthoDB" id="381419at2759"/>
<evidence type="ECO:0000256" key="1">
    <source>
        <dbReference type="SAM" id="Phobius"/>
    </source>
</evidence>
<dbReference type="InterPro" id="IPR008780">
    <property type="entry name" value="Plasmodium_Vir"/>
</dbReference>
<evidence type="ECO:0000313" key="2">
    <source>
        <dbReference type="EMBL" id="ANQ09994.1"/>
    </source>
</evidence>
<name>A0A1B1E4P5_9APIC</name>
<reference evidence="3" key="1">
    <citation type="submission" date="2016-06" db="EMBL/GenBank/DDBJ databases">
        <title>First high quality genome sequence of Plasmodium coatneyi using continuous long reads from single molecule, real-time sequencing.</title>
        <authorList>
            <person name="Chien J.-T."/>
            <person name="Pakala S.B."/>
            <person name="Geraldo J.A."/>
            <person name="Lapp S.A."/>
            <person name="Barnwell J.W."/>
            <person name="Kissinger J.C."/>
            <person name="Galinski M.R."/>
            <person name="Humphrey J.C."/>
        </authorList>
    </citation>
    <scope>NUCLEOTIDE SEQUENCE [LARGE SCALE GENOMIC DNA]</scope>
    <source>
        <strain evidence="3">Hackeri</strain>
    </source>
</reference>
<dbReference type="RefSeq" id="XP_019916689.1">
    <property type="nucleotide sequence ID" value="XM_020060738.1"/>
</dbReference>
<keyword evidence="3" id="KW-1185">Reference proteome</keyword>
<dbReference type="Proteomes" id="UP000092716">
    <property type="component" value="Chromosome 12"/>
</dbReference>
<dbReference type="VEuPathDB" id="PlasmoDB:PCOAH_00039470"/>
<protein>
    <submittedName>
        <fullName evidence="2">KIR protein</fullName>
    </submittedName>
</protein>
<organism evidence="2 3">
    <name type="scientific">Plasmodium coatneyi</name>
    <dbReference type="NCBI Taxonomy" id="208452"/>
    <lineage>
        <taxon>Eukaryota</taxon>
        <taxon>Sar</taxon>
        <taxon>Alveolata</taxon>
        <taxon>Apicomplexa</taxon>
        <taxon>Aconoidasida</taxon>
        <taxon>Haemosporida</taxon>
        <taxon>Plasmodiidae</taxon>
        <taxon>Plasmodium</taxon>
    </lineage>
</organism>
<proteinExistence type="predicted"/>
<evidence type="ECO:0000313" key="3">
    <source>
        <dbReference type="Proteomes" id="UP000092716"/>
    </source>
</evidence>
<dbReference type="Pfam" id="PF05795">
    <property type="entry name" value="Plasmodium_Vir"/>
    <property type="match status" value="1"/>
</dbReference>
<gene>
    <name evidence="2" type="ORF">PCOAH_00039470</name>
</gene>
<dbReference type="EMBL" id="CP016250">
    <property type="protein sequence ID" value="ANQ09994.1"/>
    <property type="molecule type" value="Genomic_DNA"/>
</dbReference>
<feature type="transmembrane region" description="Helical" evidence="1">
    <location>
        <begin position="270"/>
        <end position="291"/>
    </location>
</feature>
<dbReference type="GeneID" id="30910678"/>
<accession>A0A1B1E4P5</accession>
<dbReference type="AlphaFoldDB" id="A0A1B1E4P5"/>